<keyword evidence="1" id="KW-0732">Signal</keyword>
<protein>
    <recommendedName>
        <fullName evidence="4">Lipoprotein</fullName>
    </recommendedName>
</protein>
<comment type="caution">
    <text evidence="2">The sequence shown here is derived from an EMBL/GenBank/DDBJ whole genome shotgun (WGS) entry which is preliminary data.</text>
</comment>
<feature type="signal peptide" evidence="1">
    <location>
        <begin position="1"/>
        <end position="23"/>
    </location>
</feature>
<gene>
    <name evidence="2" type="ORF">E3T53_00175</name>
</gene>
<proteinExistence type="predicted"/>
<dbReference type="RefSeq" id="WP_134171717.1">
    <property type="nucleotide sequence ID" value="NZ_SODI01000001.1"/>
</dbReference>
<dbReference type="OrthoDB" id="5113452at2"/>
<dbReference type="PROSITE" id="PS51257">
    <property type="entry name" value="PROKAR_LIPOPROTEIN"/>
    <property type="match status" value="1"/>
</dbReference>
<keyword evidence="3" id="KW-1185">Reference proteome</keyword>
<evidence type="ECO:0000313" key="2">
    <source>
        <dbReference type="EMBL" id="TFD82332.1"/>
    </source>
</evidence>
<feature type="chain" id="PRO_5038677730" description="Lipoprotein" evidence="1">
    <location>
        <begin position="24"/>
        <end position="140"/>
    </location>
</feature>
<dbReference type="AlphaFoldDB" id="A0A4Y8KT29"/>
<organism evidence="2 3">
    <name type="scientific">Cryobacterium psychrophilum</name>
    <dbReference type="NCBI Taxonomy" id="41988"/>
    <lineage>
        <taxon>Bacteria</taxon>
        <taxon>Bacillati</taxon>
        <taxon>Actinomycetota</taxon>
        <taxon>Actinomycetes</taxon>
        <taxon>Micrococcales</taxon>
        <taxon>Microbacteriaceae</taxon>
        <taxon>Cryobacterium</taxon>
    </lineage>
</organism>
<evidence type="ECO:0008006" key="4">
    <source>
        <dbReference type="Google" id="ProtNLM"/>
    </source>
</evidence>
<dbReference type="EMBL" id="SOHQ01000001">
    <property type="protein sequence ID" value="TFD82332.1"/>
    <property type="molecule type" value="Genomic_DNA"/>
</dbReference>
<evidence type="ECO:0000256" key="1">
    <source>
        <dbReference type="SAM" id="SignalP"/>
    </source>
</evidence>
<evidence type="ECO:0000313" key="3">
    <source>
        <dbReference type="Proteomes" id="UP000298218"/>
    </source>
</evidence>
<dbReference type="Proteomes" id="UP000298218">
    <property type="component" value="Unassembled WGS sequence"/>
</dbReference>
<sequence>MTANFPRIALAGLSIAFSVLVLSGCSSDSSGVGAFDRDQTEADVLPAELQDVASVSPESTRLLAVIDDVEYFAAKAITTGDPCLVAAPEPGDWTVACSPSLPLISSNSGGTKVQLTSIDRLSDADGWHFVADNLAIQEAG</sequence>
<name>A0A4Y8KT29_9MICO</name>
<accession>A0A4Y8KT29</accession>
<reference evidence="2 3" key="1">
    <citation type="submission" date="2019-03" db="EMBL/GenBank/DDBJ databases">
        <title>Genomics of glacier-inhabiting Cryobacterium strains.</title>
        <authorList>
            <person name="Liu Q."/>
            <person name="Xin Y.-H."/>
        </authorList>
    </citation>
    <scope>NUCLEOTIDE SEQUENCE [LARGE SCALE GENOMIC DNA]</scope>
    <source>
        <strain evidence="2 3">CGMCC 1.4292</strain>
    </source>
</reference>